<comment type="caution">
    <text evidence="6">The sequence shown here is derived from an EMBL/GenBank/DDBJ whole genome shotgun (WGS) entry which is preliminary data.</text>
</comment>
<name>A0A9X2I4R3_9BACI</name>
<keyword evidence="1 3" id="KW-0479">Metal-binding</keyword>
<evidence type="ECO:0000256" key="2">
    <source>
        <dbReference type="ARBA" id="ARBA00023002"/>
    </source>
</evidence>
<dbReference type="GO" id="GO:0046872">
    <property type="term" value="F:metal ion binding"/>
    <property type="evidence" value="ECO:0007669"/>
    <property type="project" value="UniProtKB-KW"/>
</dbReference>
<accession>A0A9X2I4R3</accession>
<evidence type="ECO:0000313" key="7">
    <source>
        <dbReference type="Proteomes" id="UP001139150"/>
    </source>
</evidence>
<reference evidence="6" key="1">
    <citation type="submission" date="2022-02" db="EMBL/GenBank/DDBJ databases">
        <title>Halalkalibacter sp. nov. isolated from Lonar Lake, India.</title>
        <authorList>
            <person name="Joshi A."/>
            <person name="Thite S."/>
            <person name="Lodha T."/>
        </authorList>
    </citation>
    <scope>NUCLEOTIDE SEQUENCE</scope>
    <source>
        <strain evidence="6">MEB205</strain>
    </source>
</reference>
<dbReference type="PANTHER" id="PTHR43616">
    <property type="entry name" value="GLYCEROL DEHYDROGENASE"/>
    <property type="match status" value="1"/>
</dbReference>
<dbReference type="CDD" id="cd08172">
    <property type="entry name" value="GlyDH-like"/>
    <property type="match status" value="1"/>
</dbReference>
<dbReference type="GO" id="GO:0016614">
    <property type="term" value="F:oxidoreductase activity, acting on CH-OH group of donors"/>
    <property type="evidence" value="ECO:0007669"/>
    <property type="project" value="InterPro"/>
</dbReference>
<feature type="binding site" evidence="3">
    <location>
        <position position="171"/>
    </location>
    <ligand>
        <name>glycerol</name>
        <dbReference type="ChEBI" id="CHEBI:17754"/>
    </ligand>
</feature>
<feature type="binding site" evidence="4">
    <location>
        <begin position="116"/>
        <end position="119"/>
    </location>
    <ligand>
        <name>NAD(+)</name>
        <dbReference type="ChEBI" id="CHEBI:57540"/>
    </ligand>
</feature>
<evidence type="ECO:0000256" key="1">
    <source>
        <dbReference type="ARBA" id="ARBA00022723"/>
    </source>
</evidence>
<feature type="binding site" evidence="4">
    <location>
        <position position="127"/>
    </location>
    <ligand>
        <name>NAD(+)</name>
        <dbReference type="ChEBI" id="CHEBI:57540"/>
    </ligand>
</feature>
<evidence type="ECO:0000256" key="4">
    <source>
        <dbReference type="PIRSR" id="PIRSR000112-3"/>
    </source>
</evidence>
<dbReference type="InterPro" id="IPR001670">
    <property type="entry name" value="ADH_Fe/GldA"/>
</dbReference>
<evidence type="ECO:0000313" key="6">
    <source>
        <dbReference type="EMBL" id="MCL7748206.1"/>
    </source>
</evidence>
<gene>
    <name evidence="6" type="ORF">MF646_13840</name>
</gene>
<protein>
    <submittedName>
        <fullName evidence="6">Iron-containing alcohol dehydrogenase family protein</fullName>
    </submittedName>
</protein>
<dbReference type="RefSeq" id="WP_250097099.1">
    <property type="nucleotide sequence ID" value="NZ_JAKRYL010000014.1"/>
</dbReference>
<organism evidence="6 7">
    <name type="scientific">Halalkalibacter alkaliphilus</name>
    <dbReference type="NCBI Taxonomy" id="2917993"/>
    <lineage>
        <taxon>Bacteria</taxon>
        <taxon>Bacillati</taxon>
        <taxon>Bacillota</taxon>
        <taxon>Bacilli</taxon>
        <taxon>Bacillales</taxon>
        <taxon>Bacillaceae</taxon>
        <taxon>Halalkalibacter</taxon>
    </lineage>
</organism>
<dbReference type="Proteomes" id="UP001139150">
    <property type="component" value="Unassembled WGS sequence"/>
</dbReference>
<feature type="binding site" evidence="3">
    <location>
        <position position="255"/>
    </location>
    <ligand>
        <name>glycerol</name>
        <dbReference type="ChEBI" id="CHEBI:17754"/>
    </ligand>
</feature>
<dbReference type="Pfam" id="PF00465">
    <property type="entry name" value="Fe-ADH"/>
    <property type="match status" value="1"/>
</dbReference>
<dbReference type="Gene3D" id="1.20.1090.10">
    <property type="entry name" value="Dehydroquinate synthase-like - alpha domain"/>
    <property type="match status" value="1"/>
</dbReference>
<dbReference type="AlphaFoldDB" id="A0A9X2I4R3"/>
<keyword evidence="4" id="KW-0520">NAD</keyword>
<dbReference type="EMBL" id="JAKRYL010000014">
    <property type="protein sequence ID" value="MCL7748206.1"/>
    <property type="molecule type" value="Genomic_DNA"/>
</dbReference>
<dbReference type="InterPro" id="IPR016205">
    <property type="entry name" value="Glycerol_DH"/>
</dbReference>
<dbReference type="SUPFAM" id="SSF56796">
    <property type="entry name" value="Dehydroquinate synthase-like"/>
    <property type="match status" value="1"/>
</dbReference>
<keyword evidence="2" id="KW-0560">Oxidoreductase</keyword>
<feature type="binding site" evidence="3">
    <location>
        <position position="272"/>
    </location>
    <ligand>
        <name>glycerol</name>
        <dbReference type="ChEBI" id="CHEBI:17754"/>
    </ligand>
</feature>
<sequence length="361" mass="39824">MKQIKVQASPSYYACEVGAYDRLPSLMVEGKVGRALLVHGQRSFEAAKSFLPSFDQIDVYFEQYVGECSLTEIERLAKLGNEKGCDVIIGLGGGKVMDLAKSVANEMNVPVVLLPTLASQCAAWTPLSVIYTDTGDYIKYTTFVKNPWVVLVEPTIIASSPISYLRAGIGDTLAKWYEAKALTKELDYMRVPVKLSIQTANLCKELILIESEKALHALTHKEVTPSLLTIIETNIMAGGLVGGLGDEFGRIAAAHSIHNALTQFEETHHFLHGEKVAYGILVQLALEGELEEIEKLLPFYEKVGLPVSLKELGLKLNDEVLEAISKKTLHPNESIHFMSQSFTTTQVVHGIQTVETYKNKR</sequence>
<feature type="binding site" evidence="4">
    <location>
        <begin position="94"/>
        <end position="98"/>
    </location>
    <ligand>
        <name>NAD(+)</name>
        <dbReference type="ChEBI" id="CHEBI:57540"/>
    </ligand>
</feature>
<feature type="binding site" evidence="4">
    <location>
        <position position="131"/>
    </location>
    <ligand>
        <name>NAD(+)</name>
        <dbReference type="ChEBI" id="CHEBI:57540"/>
    </ligand>
</feature>
<dbReference type="PANTHER" id="PTHR43616:SF3">
    <property type="entry name" value="HYDROXYCARBOXYLATE DEHYDROGENASE A"/>
    <property type="match status" value="1"/>
</dbReference>
<keyword evidence="3" id="KW-0862">Zinc</keyword>
<keyword evidence="7" id="KW-1185">Reference proteome</keyword>
<dbReference type="PIRSF" id="PIRSF000112">
    <property type="entry name" value="Glycerol_dehydrogenase"/>
    <property type="match status" value="1"/>
</dbReference>
<dbReference type="Gene3D" id="3.40.50.1970">
    <property type="match status" value="1"/>
</dbReference>
<feature type="binding site" evidence="4">
    <location>
        <position position="125"/>
    </location>
    <ligand>
        <name>NAD(+)</name>
        <dbReference type="ChEBI" id="CHEBI:57540"/>
    </ligand>
</feature>
<proteinExistence type="predicted"/>
<feature type="domain" description="Alcohol dehydrogenase iron-type/glycerol dehydrogenase GldA" evidence="5">
    <location>
        <begin position="10"/>
        <end position="154"/>
    </location>
</feature>
<evidence type="ECO:0000256" key="3">
    <source>
        <dbReference type="PIRSR" id="PIRSR000112-1"/>
    </source>
</evidence>
<evidence type="ECO:0000259" key="5">
    <source>
        <dbReference type="Pfam" id="PF00465"/>
    </source>
</evidence>
<comment type="cofactor">
    <cofactor evidence="3">
        <name>Zn(2+)</name>
        <dbReference type="ChEBI" id="CHEBI:29105"/>
    </cofactor>
    <text evidence="3">Binds 1 zinc ion per subunit.</text>
</comment>